<dbReference type="OrthoDB" id="8251629at2759"/>
<dbReference type="PANTHER" id="PTHR11467">
    <property type="entry name" value="HISTONE H1"/>
    <property type="match status" value="1"/>
</dbReference>
<comment type="subcellular location">
    <subcellularLocation>
        <location evidence="1">Nucleus</location>
    </subcellularLocation>
</comment>
<name>A0A034WAL2_BACDO</name>
<keyword evidence="3" id="KW-0539">Nucleus</keyword>
<proteinExistence type="predicted"/>
<keyword evidence="2" id="KW-0238">DNA-binding</keyword>
<evidence type="ECO:0000256" key="3">
    <source>
        <dbReference type="ARBA" id="ARBA00023242"/>
    </source>
</evidence>
<dbReference type="AlphaFoldDB" id="A0A034WAL2"/>
<dbReference type="GO" id="GO:0030261">
    <property type="term" value="P:chromosome condensation"/>
    <property type="evidence" value="ECO:0007669"/>
    <property type="project" value="TreeGrafter"/>
</dbReference>
<dbReference type="PROSITE" id="PS51504">
    <property type="entry name" value="H15"/>
    <property type="match status" value="1"/>
</dbReference>
<organism evidence="6">
    <name type="scientific">Bactrocera dorsalis</name>
    <name type="common">Oriental fruit fly</name>
    <name type="synonym">Dacus dorsalis</name>
    <dbReference type="NCBI Taxonomy" id="27457"/>
    <lineage>
        <taxon>Eukaryota</taxon>
        <taxon>Metazoa</taxon>
        <taxon>Ecdysozoa</taxon>
        <taxon>Arthropoda</taxon>
        <taxon>Hexapoda</taxon>
        <taxon>Insecta</taxon>
        <taxon>Pterygota</taxon>
        <taxon>Neoptera</taxon>
        <taxon>Endopterygota</taxon>
        <taxon>Diptera</taxon>
        <taxon>Brachycera</taxon>
        <taxon>Muscomorpha</taxon>
        <taxon>Tephritoidea</taxon>
        <taxon>Tephritidae</taxon>
        <taxon>Bactrocera</taxon>
        <taxon>Bactrocera</taxon>
    </lineage>
</organism>
<feature type="domain" description="H15" evidence="5">
    <location>
        <begin position="25"/>
        <end position="100"/>
    </location>
</feature>
<evidence type="ECO:0000256" key="1">
    <source>
        <dbReference type="ARBA" id="ARBA00004123"/>
    </source>
</evidence>
<dbReference type="GO" id="GO:0045910">
    <property type="term" value="P:negative regulation of DNA recombination"/>
    <property type="evidence" value="ECO:0007669"/>
    <property type="project" value="TreeGrafter"/>
</dbReference>
<dbReference type="InterPro" id="IPR036388">
    <property type="entry name" value="WH-like_DNA-bd_sf"/>
</dbReference>
<dbReference type="SUPFAM" id="SSF46785">
    <property type="entry name" value="Winged helix' DNA-binding domain"/>
    <property type="match status" value="1"/>
</dbReference>
<dbReference type="SMART" id="SM00526">
    <property type="entry name" value="H15"/>
    <property type="match status" value="1"/>
</dbReference>
<feature type="compositionally biased region" description="Polar residues" evidence="4">
    <location>
        <begin position="144"/>
        <end position="155"/>
    </location>
</feature>
<dbReference type="GO" id="GO:0006334">
    <property type="term" value="P:nucleosome assembly"/>
    <property type="evidence" value="ECO:0007669"/>
    <property type="project" value="InterPro"/>
</dbReference>
<evidence type="ECO:0000313" key="6">
    <source>
        <dbReference type="EMBL" id="JAC51170.1"/>
    </source>
</evidence>
<accession>A0A034WAL2</accession>
<evidence type="ECO:0000259" key="5">
    <source>
        <dbReference type="PROSITE" id="PS51504"/>
    </source>
</evidence>
<dbReference type="Pfam" id="PF00538">
    <property type="entry name" value="Linker_histone"/>
    <property type="match status" value="1"/>
</dbReference>
<sequence length="215" mass="23448">MQLMRPNAHSTLMETHTLTRLHRPHLPTTVKMVEEAILALNSHRGFSLYKLKKYISEKYQLGLNPRRNNLIRTHLRAQLVDGTLINVSGKGLTGRMRVAAKTKKSVTSNTIATEKQQSEGQNGSADATFVAAKRKKAVGKTKGANKSTSGSQARTPPNKIAQPLLIPDAPQRNSMTGHAHLEAGGGTPCSSGGRVGRKRKLLPPPLEYIALSQEY</sequence>
<dbReference type="EMBL" id="GAKP01007782">
    <property type="protein sequence ID" value="JAC51170.1"/>
    <property type="molecule type" value="Transcribed_RNA"/>
</dbReference>
<evidence type="ECO:0000256" key="2">
    <source>
        <dbReference type="ARBA" id="ARBA00023125"/>
    </source>
</evidence>
<dbReference type="GO" id="GO:0000786">
    <property type="term" value="C:nucleosome"/>
    <property type="evidence" value="ECO:0007669"/>
    <property type="project" value="InterPro"/>
</dbReference>
<dbReference type="InterPro" id="IPR005818">
    <property type="entry name" value="Histone_H1/H5_H15"/>
</dbReference>
<dbReference type="PANTHER" id="PTHR11467:SF177">
    <property type="entry name" value="HISTONE H1, EARLY EMBRYONIC"/>
    <property type="match status" value="1"/>
</dbReference>
<dbReference type="InterPro" id="IPR036390">
    <property type="entry name" value="WH_DNA-bd_sf"/>
</dbReference>
<dbReference type="GO" id="GO:0005634">
    <property type="term" value="C:nucleus"/>
    <property type="evidence" value="ECO:0007669"/>
    <property type="project" value="UniProtKB-SubCell"/>
</dbReference>
<evidence type="ECO:0000256" key="4">
    <source>
        <dbReference type="SAM" id="MobiDB-lite"/>
    </source>
</evidence>
<feature type="region of interest" description="Disordered" evidence="4">
    <location>
        <begin position="133"/>
        <end position="203"/>
    </location>
</feature>
<protein>
    <submittedName>
        <fullName evidence="6">Histone H1, gonadal</fullName>
    </submittedName>
</protein>
<dbReference type="CDD" id="cd00073">
    <property type="entry name" value="H15"/>
    <property type="match status" value="1"/>
</dbReference>
<dbReference type="GO" id="GO:0003690">
    <property type="term" value="F:double-stranded DNA binding"/>
    <property type="evidence" value="ECO:0007669"/>
    <property type="project" value="TreeGrafter"/>
</dbReference>
<dbReference type="Gene3D" id="1.10.10.10">
    <property type="entry name" value="Winged helix-like DNA-binding domain superfamily/Winged helix DNA-binding domain"/>
    <property type="match status" value="1"/>
</dbReference>
<dbReference type="GO" id="GO:0031492">
    <property type="term" value="F:nucleosomal DNA binding"/>
    <property type="evidence" value="ECO:0007669"/>
    <property type="project" value="TreeGrafter"/>
</dbReference>
<reference evidence="6" key="1">
    <citation type="journal article" date="2014" name="BMC Genomics">
        <title>Characterizing the developmental transcriptome of the oriental fruit fly, Bactrocera dorsalis (Diptera: Tephritidae) through comparative genomic analysis with Drosophila melanogaster utilizing modENCODE datasets.</title>
        <authorList>
            <person name="Geib S.M."/>
            <person name="Calla B."/>
            <person name="Hall B."/>
            <person name="Hou S."/>
            <person name="Manoukis N.C."/>
        </authorList>
    </citation>
    <scope>NUCLEOTIDE SEQUENCE</scope>
    <source>
        <strain evidence="6">Punador</strain>
    </source>
</reference>
<gene>
    <name evidence="6" type="primary">H1</name>
</gene>